<sequence>MADPTESLSRIVQTKGDISITPIVISFKAEDSKESSPAPKPRVQFSDKVERFPESVPTSPNPVSPQQDEPKKFAHETHANGAPQIENVMSIQHNAPYSAGPHHDLVIEYEQLPKAENANGIKADSSSTQETEQPEALLTNVILNVEMVRTAKEHPPEDEDDETMARIAFSLPASNVQENTNQTDKTNQEQQLFKSPKNEDETDQKENKSEKNLLGAEKVADEIMENVVNELKEEKLQQIDLSPLLNKPLENPDIATINAEANRRSPSITEAETKKTDKEAKKSESKQNEKVVEIPIVFVEATMPFESATEIGKIHLGLPEFEDILGDYIPRDKFIDIAIIFDEQTPSTSSEQKTEEPKQLETKGEVTSESNVPTPKSAEPESKKVDQTFDIVVHVDSENGEMNEEQLVRDIHRGFEIIEELADEFVSNEKFVDIVIVFEDQESSPAQADNQNVPPPTSEKIPTESAATGASDAQKAPESQAKKDEKLIEIAVVVEPETGSFDDESVIKAIHKGLADAEELLEEFVSPEKFVQIAIVFEEEEEPPSKPKEEIPSLPDQKEKDTGESTSAKVSGNLQEGKVEAPKKTVDISIVIEPETLPFNQEIVIKEIHKGLPEAYELPGEFKSTDKLIEIPIINDGTDLSTASVNIKIVNIPIHVEKEPILSDDQEIVKKIHQGLPPAEELPEKFVSKDKFLDIKIIFANDESADELPEVLTPIPIIFEKDWTLPENQTSQPAAETAFPEFNENEVKPEVPSTDKAENIAQEQPNEYFDVKTIGEEEPSEYINIPVGYIVEPTPYIDIPVGYIEEPIYFEVPVGYIVEPLYFEIPVTYEGKLLEDDEAIKSVHKGVPLAKPLPESAPSGPVEKFVNIPIHFFPEEEIKEEEQLEKPQAAIASEEKKKDVDDVNYQSTFAKPLIEEDKSKEVPEKVEVKPEEVVFQSSFAKPMSQEPSPIKKEAPTALETQQQLPPSTVQEPTPIQKETPAPLETQQQPISLAQQESAKSPTANELAKPLQPSEPSTPEWQKSPQSSWLDSYDDGETIYDKPASAEVHNIPIVLPTGKVVQQQDVTKPAEPSTFVSADDNILYYEVPAEGEKQQEAQVSSLPNVAGDQKTSASQPAAANGAAKPDEVELNINEYEEQLKKNTKEALQLVDKLVESSQKIQQLEREKQEIERKKQQEEQRSRSRSSSQTRNVQFNENELMEAHSYKVNPDLLKDANSIALIPDFKIAIADFENGLTLFNLYTKEIKRVEGGSKWRRPQCLIYNPRAKEFFVLVEYSVNDDGKYEYYIMRFSKDLEYINRVEAPVFIKDKDVSVFRLCYCHRTGSLYLAASTYANGYLYELSAEEKWIEIYNCRNKIFADISVLAVVGPVTELIVLESTRSYANILSIYGTEATHVRSLAVCEKPGTLCIDETGHIIIHDKSTSKICLHSRISFLKTMEIALVDHANVRLSAWDGLLAVLCPNKKDLRIYKY</sequence>
<evidence type="ECO:0000313" key="2">
    <source>
        <dbReference type="WBParaSite" id="JU765_v2.g1431.t1"/>
    </source>
</evidence>
<proteinExistence type="predicted"/>
<reference evidence="2" key="1">
    <citation type="submission" date="2022-11" db="UniProtKB">
        <authorList>
            <consortium name="WormBaseParasite"/>
        </authorList>
    </citation>
    <scope>IDENTIFICATION</scope>
</reference>
<organism evidence="1 2">
    <name type="scientific">Panagrolaimus sp. JU765</name>
    <dbReference type="NCBI Taxonomy" id="591449"/>
    <lineage>
        <taxon>Eukaryota</taxon>
        <taxon>Metazoa</taxon>
        <taxon>Ecdysozoa</taxon>
        <taxon>Nematoda</taxon>
        <taxon>Chromadorea</taxon>
        <taxon>Rhabditida</taxon>
        <taxon>Tylenchina</taxon>
        <taxon>Panagrolaimomorpha</taxon>
        <taxon>Panagrolaimoidea</taxon>
        <taxon>Panagrolaimidae</taxon>
        <taxon>Panagrolaimus</taxon>
    </lineage>
</organism>
<protein>
    <submittedName>
        <fullName evidence="2">Uncharacterized protein</fullName>
    </submittedName>
</protein>
<accession>A0AC34Q9I6</accession>
<dbReference type="Proteomes" id="UP000887576">
    <property type="component" value="Unplaced"/>
</dbReference>
<evidence type="ECO:0000313" key="1">
    <source>
        <dbReference type="Proteomes" id="UP000887576"/>
    </source>
</evidence>
<dbReference type="WBParaSite" id="JU765_v2.g1431.t1">
    <property type="protein sequence ID" value="JU765_v2.g1431.t1"/>
    <property type="gene ID" value="JU765_v2.g1431"/>
</dbReference>
<name>A0AC34Q9I6_9BILA</name>